<dbReference type="InterPro" id="IPR019554">
    <property type="entry name" value="Soluble_ligand-bd"/>
</dbReference>
<keyword evidence="6 8" id="KW-0408">Iron</keyword>
<dbReference type="Pfam" id="PF13375">
    <property type="entry name" value="RnfC_N"/>
    <property type="match status" value="1"/>
</dbReference>
<dbReference type="PROSITE" id="PS00198">
    <property type="entry name" value="4FE4S_FER_1"/>
    <property type="match status" value="2"/>
</dbReference>
<keyword evidence="7 8" id="KW-0411">Iron-sulfur</keyword>
<dbReference type="PROSITE" id="PS51379">
    <property type="entry name" value="4FE4S_FER_2"/>
    <property type="match status" value="1"/>
</dbReference>
<dbReference type="GO" id="GO:0046872">
    <property type="term" value="F:metal ion binding"/>
    <property type="evidence" value="ECO:0007669"/>
    <property type="project" value="UniProtKB-KW"/>
</dbReference>
<comment type="similarity">
    <text evidence="8">Belongs to the 4Fe4S bacterial-type ferredoxin family. RnfC subfamily.</text>
</comment>
<evidence type="ECO:0000259" key="10">
    <source>
        <dbReference type="PROSITE" id="PS51379"/>
    </source>
</evidence>
<keyword evidence="12" id="KW-1185">Reference proteome</keyword>
<keyword evidence="5 8" id="KW-0249">Electron transport</keyword>
<feature type="compositionally biased region" description="Basic residues" evidence="9">
    <location>
        <begin position="1"/>
        <end position="10"/>
    </location>
</feature>
<feature type="domain" description="4Fe-4S ferredoxin-type" evidence="10">
    <location>
        <begin position="358"/>
        <end position="388"/>
    </location>
</feature>
<dbReference type="NCBIfam" id="TIGR01945">
    <property type="entry name" value="rnfC"/>
    <property type="match status" value="1"/>
</dbReference>
<comment type="cofactor">
    <cofactor evidence="8">
        <name>[4Fe-4S] cluster</name>
        <dbReference type="ChEBI" id="CHEBI:49883"/>
    </cofactor>
    <text evidence="8">Binds 2 [4Fe-4S] clusters per subunit.</text>
</comment>
<feature type="binding site" evidence="8">
    <location>
        <position position="416"/>
    </location>
    <ligand>
        <name>[4Fe-4S] cluster</name>
        <dbReference type="ChEBI" id="CHEBI:49883"/>
        <label>1</label>
    </ligand>
</feature>
<dbReference type="InterPro" id="IPR037225">
    <property type="entry name" value="Nuo51_FMN-bd_sf"/>
</dbReference>
<comment type="function">
    <text evidence="8">Part of a membrane-bound complex that couples electron transfer with translocation of ions across the membrane.</text>
</comment>
<dbReference type="NCBIfam" id="NF003454">
    <property type="entry name" value="PRK05035.1"/>
    <property type="match status" value="1"/>
</dbReference>
<dbReference type="Gene3D" id="3.30.70.20">
    <property type="match status" value="1"/>
</dbReference>
<protein>
    <recommendedName>
        <fullName evidence="8">Ion-translocating oxidoreductase complex subunit C</fullName>
        <ecNumber evidence="8">7.-.-.-</ecNumber>
    </recommendedName>
    <alternativeName>
        <fullName evidence="8">Rnf electron transport complex subunit C</fullName>
    </alternativeName>
</protein>
<evidence type="ECO:0000256" key="3">
    <source>
        <dbReference type="ARBA" id="ARBA00022723"/>
    </source>
</evidence>
<feature type="binding site" evidence="8">
    <location>
        <position position="412"/>
    </location>
    <ligand>
        <name>[4Fe-4S] cluster</name>
        <dbReference type="ChEBI" id="CHEBI:49883"/>
        <label>2</label>
    </ligand>
</feature>
<dbReference type="SUPFAM" id="SSF142019">
    <property type="entry name" value="Nqo1 FMN-binding domain-like"/>
    <property type="match status" value="1"/>
</dbReference>
<keyword evidence="1 8" id="KW-0813">Transport</keyword>
<comment type="subunit">
    <text evidence="8">The complex is composed of six subunits: RnfA, RnfB, RnfC, RnfD, RnfE and RnfG.</text>
</comment>
<dbReference type="RefSeq" id="WP_160201488.1">
    <property type="nucleotide sequence ID" value="NZ_QXWK01000010.1"/>
</dbReference>
<reference evidence="11 12" key="1">
    <citation type="submission" date="2018-08" db="EMBL/GenBank/DDBJ databases">
        <title>Murine metabolic-syndrome-specific gut microbial biobank.</title>
        <authorList>
            <person name="Liu C."/>
        </authorList>
    </citation>
    <scope>NUCLEOTIDE SEQUENCE [LARGE SCALE GENOMIC DNA]</scope>
    <source>
        <strain evidence="11 12">28</strain>
    </source>
</reference>
<feature type="region of interest" description="Disordered" evidence="9">
    <location>
        <begin position="1"/>
        <end position="22"/>
    </location>
</feature>
<feature type="binding site" evidence="8">
    <location>
        <position position="370"/>
    </location>
    <ligand>
        <name>[4Fe-4S] cluster</name>
        <dbReference type="ChEBI" id="CHEBI:49883"/>
        <label>1</label>
    </ligand>
</feature>
<gene>
    <name evidence="11" type="primary">rsxC</name>
    <name evidence="8" type="synonym">rnfC</name>
    <name evidence="11" type="ORF">D0435_06000</name>
</gene>
<feature type="compositionally biased region" description="Basic and acidic residues" evidence="9">
    <location>
        <begin position="11"/>
        <end position="20"/>
    </location>
</feature>
<dbReference type="InterPro" id="IPR017896">
    <property type="entry name" value="4Fe4S_Fe-S-bd"/>
</dbReference>
<dbReference type="PANTHER" id="PTHR43034">
    <property type="entry name" value="ION-TRANSLOCATING OXIDOREDUCTASE COMPLEX SUBUNIT C"/>
    <property type="match status" value="1"/>
</dbReference>
<evidence type="ECO:0000256" key="9">
    <source>
        <dbReference type="SAM" id="MobiDB-lite"/>
    </source>
</evidence>
<evidence type="ECO:0000256" key="1">
    <source>
        <dbReference type="ARBA" id="ARBA00022448"/>
    </source>
</evidence>
<dbReference type="InterPro" id="IPR017900">
    <property type="entry name" value="4Fe4S_Fe_S_CS"/>
</dbReference>
<dbReference type="Pfam" id="PF13237">
    <property type="entry name" value="Fer4_10"/>
    <property type="match status" value="1"/>
</dbReference>
<organism evidence="11 12">
    <name type="scientific">Anaerotruncus colihominis</name>
    <dbReference type="NCBI Taxonomy" id="169435"/>
    <lineage>
        <taxon>Bacteria</taxon>
        <taxon>Bacillati</taxon>
        <taxon>Bacillota</taxon>
        <taxon>Clostridia</taxon>
        <taxon>Eubacteriales</taxon>
        <taxon>Oscillospiraceae</taxon>
        <taxon>Anaerotruncus</taxon>
    </lineage>
</organism>
<dbReference type="Gene3D" id="3.10.20.600">
    <property type="match status" value="1"/>
</dbReference>
<dbReference type="InterPro" id="IPR026902">
    <property type="entry name" value="RnfC_N"/>
</dbReference>
<keyword evidence="8" id="KW-0472">Membrane</keyword>
<dbReference type="Pfam" id="PF01512">
    <property type="entry name" value="Complex1_51K"/>
    <property type="match status" value="1"/>
</dbReference>
<comment type="caution">
    <text evidence="11">The sequence shown here is derived from an EMBL/GenBank/DDBJ whole genome shotgun (WGS) entry which is preliminary data.</text>
</comment>
<dbReference type="Gene3D" id="3.40.50.11540">
    <property type="entry name" value="NADH-ubiquinone oxidoreductase 51kDa subunit"/>
    <property type="match status" value="1"/>
</dbReference>
<evidence type="ECO:0000256" key="2">
    <source>
        <dbReference type="ARBA" id="ARBA00022485"/>
    </source>
</evidence>
<evidence type="ECO:0000256" key="7">
    <source>
        <dbReference type="ARBA" id="ARBA00023014"/>
    </source>
</evidence>
<feature type="binding site" evidence="8">
    <location>
        <position position="373"/>
    </location>
    <ligand>
        <name>[4Fe-4S] cluster</name>
        <dbReference type="ChEBI" id="CHEBI:49883"/>
        <label>1</label>
    </ligand>
</feature>
<dbReference type="InterPro" id="IPR011538">
    <property type="entry name" value="Nuo51_FMN-bd"/>
</dbReference>
<feature type="binding site" evidence="8">
    <location>
        <position position="406"/>
    </location>
    <ligand>
        <name>[4Fe-4S] cluster</name>
        <dbReference type="ChEBI" id="CHEBI:49883"/>
        <label>2</label>
    </ligand>
</feature>
<dbReference type="GO" id="GO:0022900">
    <property type="term" value="P:electron transport chain"/>
    <property type="evidence" value="ECO:0007669"/>
    <property type="project" value="UniProtKB-UniRule"/>
</dbReference>
<accession>A0A845QIB6</accession>
<comment type="subcellular location">
    <subcellularLocation>
        <location evidence="8">Cell membrane</location>
        <topology evidence="8">Peripheral membrane protein</topology>
    </subcellularLocation>
</comment>
<evidence type="ECO:0000313" key="11">
    <source>
        <dbReference type="EMBL" id="NBH61204.1"/>
    </source>
</evidence>
<dbReference type="HAMAP" id="MF_00461">
    <property type="entry name" value="RsxC_RnfC"/>
    <property type="match status" value="1"/>
</dbReference>
<feature type="binding site" evidence="8">
    <location>
        <position position="377"/>
    </location>
    <ligand>
        <name>[4Fe-4S] cluster</name>
        <dbReference type="ChEBI" id="CHEBI:49883"/>
        <label>2</label>
    </ligand>
</feature>
<dbReference type="GO" id="GO:0051539">
    <property type="term" value="F:4 iron, 4 sulfur cluster binding"/>
    <property type="evidence" value="ECO:0007669"/>
    <property type="project" value="UniProtKB-KW"/>
</dbReference>
<proteinExistence type="inferred from homology"/>
<dbReference type="GO" id="GO:0009055">
    <property type="term" value="F:electron transfer activity"/>
    <property type="evidence" value="ECO:0007669"/>
    <property type="project" value="InterPro"/>
</dbReference>
<keyword evidence="3 8" id="KW-0479">Metal-binding</keyword>
<keyword evidence="2 8" id="KW-0004">4Fe-4S</keyword>
<dbReference type="PANTHER" id="PTHR43034:SF2">
    <property type="entry name" value="ION-TRANSLOCATING OXIDOREDUCTASE COMPLEX SUBUNIT C"/>
    <property type="match status" value="1"/>
</dbReference>
<evidence type="ECO:0000313" key="12">
    <source>
        <dbReference type="Proteomes" id="UP000446866"/>
    </source>
</evidence>
<name>A0A845QIB6_9FIRM</name>
<dbReference type="Pfam" id="PF10531">
    <property type="entry name" value="SLBB"/>
    <property type="match status" value="1"/>
</dbReference>
<dbReference type="EMBL" id="QXWK01000010">
    <property type="protein sequence ID" value="NBH61204.1"/>
    <property type="molecule type" value="Genomic_DNA"/>
</dbReference>
<dbReference type="EC" id="7.-.-.-" evidence="8"/>
<evidence type="ECO:0000256" key="4">
    <source>
        <dbReference type="ARBA" id="ARBA00022737"/>
    </source>
</evidence>
<evidence type="ECO:0000256" key="6">
    <source>
        <dbReference type="ARBA" id="ARBA00023004"/>
    </source>
</evidence>
<dbReference type="AlphaFoldDB" id="A0A845QIB6"/>
<dbReference type="GO" id="GO:0005886">
    <property type="term" value="C:plasma membrane"/>
    <property type="evidence" value="ECO:0007669"/>
    <property type="project" value="UniProtKB-SubCell"/>
</dbReference>
<evidence type="ECO:0000256" key="8">
    <source>
        <dbReference type="HAMAP-Rule" id="MF_00461"/>
    </source>
</evidence>
<feature type="binding site" evidence="8">
    <location>
        <position position="367"/>
    </location>
    <ligand>
        <name>[4Fe-4S] cluster</name>
        <dbReference type="ChEBI" id="CHEBI:49883"/>
        <label>1</label>
    </ligand>
</feature>
<dbReference type="InterPro" id="IPR010208">
    <property type="entry name" value="Ion_transpt_RnfC/RsxC"/>
</dbReference>
<keyword evidence="4 8" id="KW-0677">Repeat</keyword>
<keyword evidence="8" id="KW-1003">Cell membrane</keyword>
<dbReference type="Proteomes" id="UP000446866">
    <property type="component" value="Unassembled WGS sequence"/>
</dbReference>
<feature type="binding site" evidence="8">
    <location>
        <position position="409"/>
    </location>
    <ligand>
        <name>[4Fe-4S] cluster</name>
        <dbReference type="ChEBI" id="CHEBI:49883"/>
        <label>2</label>
    </ligand>
</feature>
<sequence length="440" mass="46919">MSQNKAKKGAHPYEGKELSKDSPITSVSATNTMVYPLLQHIGAPAKAIVSPGERVLKGQMIAESDGYISASIYSAVSGTVKSIEKRTVVNGEKTDCIIIENDNVNETVDGYGESRDLDNVSAEAIIDAITEAGIVGLGGAGFPSGVKLSPKNPQDIDTIIINGAECEPYLTADYRLMLERSNEMILGIKAILKLFEKARAVIGIEDNKPQAIALLQEKAAGEERISVVSLKTKYPQGGERQLIYAVTGRKINSKMLPADKGCLVVNAATCFAIYEAVYQNMPLIHRVMTITGEGVNTPCNLDVPLGMSFGEVLEAAGGAREDAVKFIAGGPMMGAALSTLDVPVVKTSSAILVFNQDDVAALAQSACIHCGRCVGVCPSDLVPQMLAKEIKAENYEKFDRLGGMECMECGCCTYGCPAKIPLTQMFKLGKAKVREMRIIG</sequence>
<dbReference type="SUPFAM" id="SSF46548">
    <property type="entry name" value="alpha-helical ferredoxin"/>
    <property type="match status" value="1"/>
</dbReference>
<evidence type="ECO:0000256" key="5">
    <source>
        <dbReference type="ARBA" id="ARBA00022982"/>
    </source>
</evidence>
<keyword evidence="8" id="KW-1278">Translocase</keyword>